<dbReference type="Proteomes" id="UP000000432">
    <property type="component" value="Chromosome"/>
</dbReference>
<dbReference type="eggNOG" id="COG3422">
    <property type="taxonomic scope" value="Bacteria"/>
</dbReference>
<name>F9UQY2_LACPL</name>
<dbReference type="AlphaFoldDB" id="F9UQY2"/>
<keyword evidence="3" id="KW-1185">Reference proteome</keyword>
<dbReference type="KEGG" id="lpl:lp_2443"/>
<gene>
    <name evidence="2" type="ordered locus">lp_2443</name>
</gene>
<sequence length="143" mass="16335">MKLLSVLAARVLPILEQLFSYSNLAFSDTLRTSNSFGLLKCVKNIIQFFNRDLLVKHISNPECKFHCIFASSRPLRYTCYKGVIMMYFSIKKASNGQYYFVIRSSNNEIVATSETYLTKYSAEKTIESIKNDISPSSIVIDMT</sequence>
<dbReference type="InterPro" id="IPR010879">
    <property type="entry name" value="DUF1508"/>
</dbReference>
<dbReference type="EnsemblBacteria" id="CCC79621">
    <property type="protein sequence ID" value="CCC79621"/>
    <property type="gene ID" value="lp_2443"/>
</dbReference>
<evidence type="ECO:0000313" key="2">
    <source>
        <dbReference type="EMBL" id="CCC79621.1"/>
    </source>
</evidence>
<organism evidence="2 3">
    <name type="scientific">Lactiplantibacillus plantarum (strain ATCC BAA-793 / NCIMB 8826 / WCFS1)</name>
    <name type="common">Lactobacillus plantarum</name>
    <dbReference type="NCBI Taxonomy" id="220668"/>
    <lineage>
        <taxon>Bacteria</taxon>
        <taxon>Bacillati</taxon>
        <taxon>Bacillota</taxon>
        <taxon>Bacilli</taxon>
        <taxon>Lactobacillales</taxon>
        <taxon>Lactobacillaceae</taxon>
        <taxon>Lactiplantibacillus</taxon>
    </lineage>
</organism>
<reference key="2">
    <citation type="submission" date="2011-06" db="EMBL/GenBank/DDBJ databases">
        <title>Complete resequencing and reannotation of the Lactobacillus plantarum WCFS1 genome.</title>
        <authorList>
            <person name="Siezen R.J."/>
            <person name="Francke C."/>
            <person name="Renckens B."/>
            <person name="Boekhorst J."/>
            <person name="Wels M."/>
            <person name="Kleerebezem M."/>
            <person name="van Hijum S.A.F.T."/>
        </authorList>
    </citation>
    <scope>NUCLEOTIDE SEQUENCE</scope>
    <source>
        <strain>WCFS1</strain>
    </source>
</reference>
<dbReference type="Gene3D" id="3.30.160.160">
    <property type="entry name" value="YegP-like"/>
    <property type="match status" value="1"/>
</dbReference>
<dbReference type="SUPFAM" id="SSF160113">
    <property type="entry name" value="YegP-like"/>
    <property type="match status" value="1"/>
</dbReference>
<feature type="domain" description="DUF1508" evidence="1">
    <location>
        <begin position="93"/>
        <end position="131"/>
    </location>
</feature>
<dbReference type="EMBL" id="AL935263">
    <property type="protein sequence ID" value="CCC79621.1"/>
    <property type="molecule type" value="Genomic_DNA"/>
</dbReference>
<evidence type="ECO:0000313" key="3">
    <source>
        <dbReference type="Proteomes" id="UP000000432"/>
    </source>
</evidence>
<accession>F9UQY2</accession>
<dbReference type="Pfam" id="PF07411">
    <property type="entry name" value="DUF1508"/>
    <property type="match status" value="1"/>
</dbReference>
<dbReference type="STRING" id="220668.lp_2443"/>
<reference evidence="2 3" key="1">
    <citation type="journal article" date="2003" name="Proc. Natl. Acad. Sci. U.S.A.">
        <title>Complete genome sequence of Lactobacillus plantarum WCFS1.</title>
        <authorList>
            <person name="Kleerebezem M."/>
            <person name="Boekhorst J."/>
            <person name="van Kranenburg R."/>
            <person name="Molenaar D."/>
            <person name="Kuipers O.P."/>
            <person name="Leer R."/>
            <person name="Tarchini R."/>
            <person name="Peters S.A."/>
            <person name="Sandbrink H.M."/>
            <person name="Fiers M.W."/>
            <person name="Stiekema W."/>
            <person name="Lankhorst R.M."/>
            <person name="Bron P.A."/>
            <person name="Hoffer S.M."/>
            <person name="Groot M.N."/>
            <person name="Kerkhoven R."/>
            <person name="de Vries M."/>
            <person name="Ursing B."/>
            <person name="de Vos W.M."/>
            <person name="Siezen R.J."/>
        </authorList>
    </citation>
    <scope>NUCLEOTIDE SEQUENCE [LARGE SCALE GENOMIC DNA]</scope>
    <source>
        <strain evidence="3">ATCC BAA-793 / NCIMB 8826 / WCFS1</strain>
    </source>
</reference>
<evidence type="ECO:0000259" key="1">
    <source>
        <dbReference type="Pfam" id="PF07411"/>
    </source>
</evidence>
<protein>
    <submittedName>
        <fullName evidence="2">Prophage P2a protein 14</fullName>
    </submittedName>
</protein>
<dbReference type="HOGENOM" id="CLU_1803736_0_0_9"/>
<reference evidence="2 3" key="3">
    <citation type="journal article" date="2012" name="J. Bacteriol.">
        <title>Complete resequencing and reannotation of the Lactobacillus plantarum WCFS1 genome.</title>
        <authorList>
            <person name="Siezen R.J."/>
            <person name="Francke C."/>
            <person name="Renckens B."/>
            <person name="Boekhorst J."/>
            <person name="Wels M."/>
            <person name="Kleerebezem M."/>
            <person name="van Hijum S.A.F.T."/>
        </authorList>
    </citation>
    <scope>NUCLEOTIDE SEQUENCE [LARGE SCALE GENOMIC DNA]</scope>
    <source>
        <strain evidence="3">ATCC BAA-793 / NCIMB 8826 / WCFS1</strain>
    </source>
</reference>
<dbReference type="InterPro" id="IPR036913">
    <property type="entry name" value="YegP-like_sf"/>
</dbReference>
<proteinExistence type="predicted"/>